<sequence length="54" mass="6500">MEEQLIHLVFRHRSSVSSRRRRMQKEYFFVEETLENKWKNIDTDTASVSKLEGG</sequence>
<feature type="non-terminal residue" evidence="1">
    <location>
        <position position="54"/>
    </location>
</feature>
<protein>
    <submittedName>
        <fullName evidence="1">Uncharacterized protein</fullName>
    </submittedName>
</protein>
<comment type="caution">
    <text evidence="1">The sequence shown here is derived from an EMBL/GenBank/DDBJ whole genome shotgun (WGS) entry which is preliminary data.</text>
</comment>
<dbReference type="Proteomes" id="UP001516400">
    <property type="component" value="Unassembled WGS sequence"/>
</dbReference>
<organism evidence="1 2">
    <name type="scientific">Cryptolaemus montrouzieri</name>
    <dbReference type="NCBI Taxonomy" id="559131"/>
    <lineage>
        <taxon>Eukaryota</taxon>
        <taxon>Metazoa</taxon>
        <taxon>Ecdysozoa</taxon>
        <taxon>Arthropoda</taxon>
        <taxon>Hexapoda</taxon>
        <taxon>Insecta</taxon>
        <taxon>Pterygota</taxon>
        <taxon>Neoptera</taxon>
        <taxon>Endopterygota</taxon>
        <taxon>Coleoptera</taxon>
        <taxon>Polyphaga</taxon>
        <taxon>Cucujiformia</taxon>
        <taxon>Coccinelloidea</taxon>
        <taxon>Coccinellidae</taxon>
        <taxon>Scymninae</taxon>
        <taxon>Scymnini</taxon>
        <taxon>Cryptolaemus</taxon>
    </lineage>
</organism>
<name>A0ABD2MQ06_9CUCU</name>
<proteinExistence type="predicted"/>
<dbReference type="AlphaFoldDB" id="A0ABD2MQ06"/>
<evidence type="ECO:0000313" key="1">
    <source>
        <dbReference type="EMBL" id="KAL3268465.1"/>
    </source>
</evidence>
<reference evidence="1 2" key="1">
    <citation type="journal article" date="2021" name="BMC Biol.">
        <title>Horizontally acquired antibacterial genes associated with adaptive radiation of ladybird beetles.</title>
        <authorList>
            <person name="Li H.S."/>
            <person name="Tang X.F."/>
            <person name="Huang Y.H."/>
            <person name="Xu Z.Y."/>
            <person name="Chen M.L."/>
            <person name="Du X.Y."/>
            <person name="Qiu B.Y."/>
            <person name="Chen P.T."/>
            <person name="Zhang W."/>
            <person name="Slipinski A."/>
            <person name="Escalona H.E."/>
            <person name="Waterhouse R.M."/>
            <person name="Zwick A."/>
            <person name="Pang H."/>
        </authorList>
    </citation>
    <scope>NUCLEOTIDE SEQUENCE [LARGE SCALE GENOMIC DNA]</scope>
    <source>
        <strain evidence="1">SYSU2018</strain>
    </source>
</reference>
<gene>
    <name evidence="1" type="ORF">HHI36_007576</name>
</gene>
<evidence type="ECO:0000313" key="2">
    <source>
        <dbReference type="Proteomes" id="UP001516400"/>
    </source>
</evidence>
<accession>A0ABD2MQ06</accession>
<keyword evidence="2" id="KW-1185">Reference proteome</keyword>
<dbReference type="EMBL" id="JABFTP020000021">
    <property type="protein sequence ID" value="KAL3268465.1"/>
    <property type="molecule type" value="Genomic_DNA"/>
</dbReference>